<evidence type="ECO:0000313" key="4">
    <source>
        <dbReference type="EMBL" id="TMR33945.1"/>
    </source>
</evidence>
<gene>
    <name evidence="4" type="ORF">ETD96_26230</name>
</gene>
<comment type="similarity">
    <text evidence="1">Belongs to the UPF0337 (CsbD) family.</text>
</comment>
<comment type="caution">
    <text evidence="4">The sequence shown here is derived from an EMBL/GenBank/DDBJ whole genome shotgun (WGS) entry which is preliminary data.</text>
</comment>
<accession>A0A5S4GLW6</accession>
<name>A0A5S4GLW6_9ACTN</name>
<reference evidence="4 5" key="1">
    <citation type="submission" date="2019-05" db="EMBL/GenBank/DDBJ databases">
        <title>Draft genome sequence of Actinomadura geliboluensis A8036.</title>
        <authorList>
            <person name="Saricaoglu S."/>
            <person name="Isik K."/>
        </authorList>
    </citation>
    <scope>NUCLEOTIDE SEQUENCE [LARGE SCALE GENOMIC DNA]</scope>
    <source>
        <strain evidence="4 5">A8036</strain>
    </source>
</reference>
<evidence type="ECO:0000256" key="2">
    <source>
        <dbReference type="SAM" id="MobiDB-lite"/>
    </source>
</evidence>
<evidence type="ECO:0000259" key="3">
    <source>
        <dbReference type="Pfam" id="PF05532"/>
    </source>
</evidence>
<dbReference type="Pfam" id="PF05532">
    <property type="entry name" value="CsbD"/>
    <property type="match status" value="1"/>
</dbReference>
<dbReference type="EMBL" id="VCKZ01000217">
    <property type="protein sequence ID" value="TMR33945.1"/>
    <property type="molecule type" value="Genomic_DNA"/>
</dbReference>
<dbReference type="OrthoDB" id="2143260at2"/>
<dbReference type="SUPFAM" id="SSF69047">
    <property type="entry name" value="Hypothetical protein YjbJ"/>
    <property type="match status" value="1"/>
</dbReference>
<dbReference type="RefSeq" id="WP_138639152.1">
    <property type="nucleotide sequence ID" value="NZ_JASWDG010000056.1"/>
</dbReference>
<sequence length="66" mass="7070">MSFLDKLKNKTQQAMGHGKEQVGRQSGDRSMEAEGRKDQAAGGTKQVGEKAKDAAEEARRTFGSGS</sequence>
<feature type="compositionally biased region" description="Basic and acidic residues" evidence="2">
    <location>
        <begin position="17"/>
        <end position="39"/>
    </location>
</feature>
<proteinExistence type="inferred from homology"/>
<evidence type="ECO:0000256" key="1">
    <source>
        <dbReference type="ARBA" id="ARBA00009129"/>
    </source>
</evidence>
<organism evidence="4 5">
    <name type="scientific">Actinomadura geliboluensis</name>
    <dbReference type="NCBI Taxonomy" id="882440"/>
    <lineage>
        <taxon>Bacteria</taxon>
        <taxon>Bacillati</taxon>
        <taxon>Actinomycetota</taxon>
        <taxon>Actinomycetes</taxon>
        <taxon>Streptosporangiales</taxon>
        <taxon>Thermomonosporaceae</taxon>
        <taxon>Actinomadura</taxon>
    </lineage>
</organism>
<feature type="region of interest" description="Disordered" evidence="2">
    <location>
        <begin position="1"/>
        <end position="66"/>
    </location>
</feature>
<evidence type="ECO:0000313" key="5">
    <source>
        <dbReference type="Proteomes" id="UP000305238"/>
    </source>
</evidence>
<dbReference type="InterPro" id="IPR036629">
    <property type="entry name" value="YjbJ_sf"/>
</dbReference>
<protein>
    <submittedName>
        <fullName evidence="4">CsbD family protein</fullName>
    </submittedName>
</protein>
<dbReference type="Proteomes" id="UP000305238">
    <property type="component" value="Unassembled WGS sequence"/>
</dbReference>
<dbReference type="InterPro" id="IPR008462">
    <property type="entry name" value="CsbD"/>
</dbReference>
<feature type="domain" description="CsbD-like" evidence="3">
    <location>
        <begin position="5"/>
        <end position="56"/>
    </location>
</feature>
<feature type="compositionally biased region" description="Basic and acidic residues" evidence="2">
    <location>
        <begin position="47"/>
        <end position="60"/>
    </location>
</feature>
<dbReference type="AlphaFoldDB" id="A0A5S4GLW6"/>
<keyword evidence="5" id="KW-1185">Reference proteome</keyword>
<dbReference type="Gene3D" id="1.10.1470.10">
    <property type="entry name" value="YjbJ"/>
    <property type="match status" value="1"/>
</dbReference>